<organism evidence="2 3">
    <name type="scientific">Lentithecium fluviatile CBS 122367</name>
    <dbReference type="NCBI Taxonomy" id="1168545"/>
    <lineage>
        <taxon>Eukaryota</taxon>
        <taxon>Fungi</taxon>
        <taxon>Dikarya</taxon>
        <taxon>Ascomycota</taxon>
        <taxon>Pezizomycotina</taxon>
        <taxon>Dothideomycetes</taxon>
        <taxon>Pleosporomycetidae</taxon>
        <taxon>Pleosporales</taxon>
        <taxon>Massarineae</taxon>
        <taxon>Lentitheciaceae</taxon>
        <taxon>Lentithecium</taxon>
    </lineage>
</organism>
<feature type="compositionally biased region" description="Polar residues" evidence="1">
    <location>
        <begin position="47"/>
        <end position="59"/>
    </location>
</feature>
<evidence type="ECO:0000256" key="1">
    <source>
        <dbReference type="SAM" id="MobiDB-lite"/>
    </source>
</evidence>
<feature type="region of interest" description="Disordered" evidence="1">
    <location>
        <begin position="106"/>
        <end position="141"/>
    </location>
</feature>
<accession>A0A6G1JMH7</accession>
<evidence type="ECO:0000313" key="3">
    <source>
        <dbReference type="Proteomes" id="UP000799291"/>
    </source>
</evidence>
<keyword evidence="3" id="KW-1185">Reference proteome</keyword>
<name>A0A6G1JMH7_9PLEO</name>
<dbReference type="EMBL" id="MU005570">
    <property type="protein sequence ID" value="KAF2691325.1"/>
    <property type="molecule type" value="Genomic_DNA"/>
</dbReference>
<dbReference type="Proteomes" id="UP000799291">
    <property type="component" value="Unassembled WGS sequence"/>
</dbReference>
<sequence length="141" mass="15803">MATRKEFRGQWSSRRLVMQRAVSEMSNFVSTDSGRVMTVYQIFASRGTTTANPFPTHTSPRNHKNRDSSTKTSAHHQYVAVLNPNTHESPSIDHILSTILSRIHAFNPRTPSPTKHHTTNPNHGTPSHSPQPYLPISLSAH</sequence>
<dbReference type="AlphaFoldDB" id="A0A6G1JMH7"/>
<proteinExistence type="predicted"/>
<feature type="region of interest" description="Disordered" evidence="1">
    <location>
        <begin position="47"/>
        <end position="74"/>
    </location>
</feature>
<reference evidence="2" key="1">
    <citation type="journal article" date="2020" name="Stud. Mycol.">
        <title>101 Dothideomycetes genomes: a test case for predicting lifestyles and emergence of pathogens.</title>
        <authorList>
            <person name="Haridas S."/>
            <person name="Albert R."/>
            <person name="Binder M."/>
            <person name="Bloem J."/>
            <person name="Labutti K."/>
            <person name="Salamov A."/>
            <person name="Andreopoulos B."/>
            <person name="Baker S."/>
            <person name="Barry K."/>
            <person name="Bills G."/>
            <person name="Bluhm B."/>
            <person name="Cannon C."/>
            <person name="Castanera R."/>
            <person name="Culley D."/>
            <person name="Daum C."/>
            <person name="Ezra D."/>
            <person name="Gonzalez J."/>
            <person name="Henrissat B."/>
            <person name="Kuo A."/>
            <person name="Liang C."/>
            <person name="Lipzen A."/>
            <person name="Lutzoni F."/>
            <person name="Magnuson J."/>
            <person name="Mondo S."/>
            <person name="Nolan M."/>
            <person name="Ohm R."/>
            <person name="Pangilinan J."/>
            <person name="Park H.-J."/>
            <person name="Ramirez L."/>
            <person name="Alfaro M."/>
            <person name="Sun H."/>
            <person name="Tritt A."/>
            <person name="Yoshinaga Y."/>
            <person name="Zwiers L.-H."/>
            <person name="Turgeon B."/>
            <person name="Goodwin S."/>
            <person name="Spatafora J."/>
            <person name="Crous P."/>
            <person name="Grigoriev I."/>
        </authorList>
    </citation>
    <scope>NUCLEOTIDE SEQUENCE</scope>
    <source>
        <strain evidence="2">CBS 122367</strain>
    </source>
</reference>
<gene>
    <name evidence="2" type="ORF">K458DRAFT_70449</name>
</gene>
<protein>
    <submittedName>
        <fullName evidence="2">Uncharacterized protein</fullName>
    </submittedName>
</protein>
<evidence type="ECO:0000313" key="2">
    <source>
        <dbReference type="EMBL" id="KAF2691325.1"/>
    </source>
</evidence>
<feature type="compositionally biased region" description="Polar residues" evidence="1">
    <location>
        <begin position="119"/>
        <end position="130"/>
    </location>
</feature>